<keyword evidence="2" id="KW-0677">Repeat</keyword>
<organism evidence="6 7">
    <name type="scientific">Mortierella alpina</name>
    <name type="common">Oleaginous fungus</name>
    <name type="synonym">Mortierella renispora</name>
    <dbReference type="NCBI Taxonomy" id="64518"/>
    <lineage>
        <taxon>Eukaryota</taxon>
        <taxon>Fungi</taxon>
        <taxon>Fungi incertae sedis</taxon>
        <taxon>Mucoromycota</taxon>
        <taxon>Mortierellomycotina</taxon>
        <taxon>Mortierellomycetes</taxon>
        <taxon>Mortierellales</taxon>
        <taxon>Mortierellaceae</taxon>
        <taxon>Mortierella</taxon>
    </lineage>
</organism>
<feature type="compositionally biased region" description="Polar residues" evidence="5">
    <location>
        <begin position="362"/>
        <end position="390"/>
    </location>
</feature>
<feature type="compositionally biased region" description="Polar residues" evidence="5">
    <location>
        <begin position="423"/>
        <end position="432"/>
    </location>
</feature>
<dbReference type="Pfam" id="PF00023">
    <property type="entry name" value="Ank"/>
    <property type="match status" value="1"/>
</dbReference>
<dbReference type="InterPro" id="IPR002110">
    <property type="entry name" value="Ankyrin_rpt"/>
</dbReference>
<dbReference type="PANTHER" id="PTHR24161">
    <property type="entry name" value="ANK_REP_REGION DOMAIN-CONTAINING PROTEIN-RELATED"/>
    <property type="match status" value="1"/>
</dbReference>
<proteinExistence type="predicted"/>
<dbReference type="PANTHER" id="PTHR24161:SF85">
    <property type="entry name" value="PALMITOYLTRANSFERASE HIP14"/>
    <property type="match status" value="1"/>
</dbReference>
<dbReference type="EMBL" id="JAAAHY010000383">
    <property type="protein sequence ID" value="KAF9964283.1"/>
    <property type="molecule type" value="Genomic_DNA"/>
</dbReference>
<feature type="compositionally biased region" description="Low complexity" evidence="5">
    <location>
        <begin position="612"/>
        <end position="628"/>
    </location>
</feature>
<dbReference type="OrthoDB" id="194358at2759"/>
<feature type="compositionally biased region" description="Basic and acidic residues" evidence="5">
    <location>
        <begin position="272"/>
        <end position="289"/>
    </location>
</feature>
<reference evidence="6" key="1">
    <citation type="journal article" date="2020" name="Fungal Divers.">
        <title>Resolving the Mortierellaceae phylogeny through synthesis of multi-gene phylogenetics and phylogenomics.</title>
        <authorList>
            <person name="Vandepol N."/>
            <person name="Liber J."/>
            <person name="Desiro A."/>
            <person name="Na H."/>
            <person name="Kennedy M."/>
            <person name="Barry K."/>
            <person name="Grigoriev I.V."/>
            <person name="Miller A.N."/>
            <person name="O'Donnell K."/>
            <person name="Stajich J.E."/>
            <person name="Bonito G."/>
        </authorList>
    </citation>
    <scope>NUCLEOTIDE SEQUENCE</scope>
    <source>
        <strain evidence="6">CK1249</strain>
    </source>
</reference>
<evidence type="ECO:0000256" key="3">
    <source>
        <dbReference type="ARBA" id="ARBA00023043"/>
    </source>
</evidence>
<feature type="compositionally biased region" description="Low complexity" evidence="5">
    <location>
        <begin position="640"/>
        <end position="649"/>
    </location>
</feature>
<dbReference type="SMART" id="SM00248">
    <property type="entry name" value="ANK"/>
    <property type="match status" value="4"/>
</dbReference>
<feature type="compositionally biased region" description="Polar residues" evidence="5">
    <location>
        <begin position="489"/>
        <end position="508"/>
    </location>
</feature>
<dbReference type="EC" id="2.3.1.225" evidence="1"/>
<feature type="compositionally biased region" description="Basic and acidic residues" evidence="5">
    <location>
        <begin position="531"/>
        <end position="541"/>
    </location>
</feature>
<feature type="compositionally biased region" description="Low complexity" evidence="5">
    <location>
        <begin position="100"/>
        <end position="118"/>
    </location>
</feature>
<feature type="repeat" description="ANK" evidence="4">
    <location>
        <begin position="202"/>
        <end position="234"/>
    </location>
</feature>
<feature type="repeat" description="ANK" evidence="4">
    <location>
        <begin position="153"/>
        <end position="186"/>
    </location>
</feature>
<evidence type="ECO:0000256" key="4">
    <source>
        <dbReference type="PROSITE-ProRule" id="PRU00023"/>
    </source>
</evidence>
<evidence type="ECO:0000256" key="2">
    <source>
        <dbReference type="ARBA" id="ARBA00022737"/>
    </source>
</evidence>
<feature type="region of interest" description="Disordered" evidence="5">
    <location>
        <begin position="268"/>
        <end position="399"/>
    </location>
</feature>
<feature type="compositionally biased region" description="Polar residues" evidence="5">
    <location>
        <begin position="29"/>
        <end position="93"/>
    </location>
</feature>
<dbReference type="GO" id="GO:0019706">
    <property type="term" value="F:protein-cysteine S-palmitoyltransferase activity"/>
    <property type="evidence" value="ECO:0007669"/>
    <property type="project" value="UniProtKB-EC"/>
</dbReference>
<gene>
    <name evidence="6" type="ORF">BGZ70_006685</name>
</gene>
<dbReference type="InterPro" id="IPR036770">
    <property type="entry name" value="Ankyrin_rpt-contain_sf"/>
</dbReference>
<evidence type="ECO:0000256" key="1">
    <source>
        <dbReference type="ARBA" id="ARBA00012210"/>
    </source>
</evidence>
<evidence type="ECO:0000313" key="7">
    <source>
        <dbReference type="Proteomes" id="UP000738359"/>
    </source>
</evidence>
<dbReference type="Proteomes" id="UP000738359">
    <property type="component" value="Unassembled WGS sequence"/>
</dbReference>
<protein>
    <recommendedName>
        <fullName evidence="1">protein S-acyltransferase</fullName>
        <ecNumber evidence="1">2.3.1.225</ecNumber>
    </recommendedName>
</protein>
<feature type="compositionally biased region" description="Low complexity" evidence="5">
    <location>
        <begin position="334"/>
        <end position="348"/>
    </location>
</feature>
<keyword evidence="3 4" id="KW-0040">ANK repeat</keyword>
<comment type="caution">
    <text evidence="6">The sequence shown here is derived from an EMBL/GenBank/DDBJ whole genome shotgun (WGS) entry which is preliminary data.</text>
</comment>
<evidence type="ECO:0000313" key="6">
    <source>
        <dbReference type="EMBL" id="KAF9964283.1"/>
    </source>
</evidence>
<accession>A0A9P6M3T1</accession>
<feature type="region of interest" description="Disordered" evidence="5">
    <location>
        <begin position="412"/>
        <end position="570"/>
    </location>
</feature>
<feature type="compositionally biased region" description="Low complexity" evidence="5">
    <location>
        <begin position="509"/>
        <end position="524"/>
    </location>
</feature>
<name>A0A9P6M3T1_MORAP</name>
<feature type="region of interest" description="Disordered" evidence="5">
    <location>
        <begin position="604"/>
        <end position="651"/>
    </location>
</feature>
<evidence type="ECO:0000256" key="5">
    <source>
        <dbReference type="SAM" id="MobiDB-lite"/>
    </source>
</evidence>
<dbReference type="AlphaFoldDB" id="A0A9P6M3T1"/>
<dbReference type="PROSITE" id="PS50297">
    <property type="entry name" value="ANK_REP_REGION"/>
    <property type="match status" value="2"/>
</dbReference>
<dbReference type="PROSITE" id="PS50088">
    <property type="entry name" value="ANK_REPEAT"/>
    <property type="match status" value="2"/>
</dbReference>
<keyword evidence="7" id="KW-1185">Reference proteome</keyword>
<dbReference type="Pfam" id="PF12796">
    <property type="entry name" value="Ank_2"/>
    <property type="match status" value="1"/>
</dbReference>
<dbReference type="Gene3D" id="1.25.40.20">
    <property type="entry name" value="Ankyrin repeat-containing domain"/>
    <property type="match status" value="1"/>
</dbReference>
<feature type="region of interest" description="Disordered" evidence="5">
    <location>
        <begin position="28"/>
        <end position="124"/>
    </location>
</feature>
<dbReference type="SUPFAM" id="SSF48403">
    <property type="entry name" value="Ankyrin repeat"/>
    <property type="match status" value="1"/>
</dbReference>
<sequence length="745" mass="78476">MAALRAMLQLRSNSHPSSLPSQQLLVDTSDAQSTYSTHSQSPAHAGTSTLPSSASNGSSHTIPHTSNTPSAIHSLPSSTTTTQPAVHSLSTGSFHPGLHASSSAASPTPKPATPTKKPVPFQNLGLHSGSASGNLGLVKFALDNGQPIDSVLNGVYAIHAACCSNANVAVVLFLLERGADVNARRLPRKYSNEKGVQTVGTTGSTPLHFAAANGCLTVVDILLRHGAIVDMTDKYGSSPLSVAAARNHPEVASLLRQYSAMQRGVQDLTPDMDTKEPLMEKRGSADSGHRGTSPVIPTTRTLPSGHGKDPSTQSLPPSTVRSVQNIRTPGQRRISLPSIIESPSSPNIPAAPRQSCDFGRVPQSTEPLVRSTASLRSTPSQPTRNVTLSPSRPEDRAIKPAREQLMAAPRIRKEQAGPARGTMQRSHTSQGASGPYLTTPEVPAMRRRRSMESVGFLSPQSAHAVTRRKSFDQIPSLRQAEVKGRRTSDASTDSQATATSETSGTSDTSISEQSPVSTTSSSAARKTRSIHQGERETRDSRSNGGSSGNGSMLPSPLTRSSSQPLLDQIKPRRAPVSFTADTVARQSLDLQRLVLNQERTEYHSMRTGMDLGGSSSSSSSGFEDGSASRGLEYHQQQPPGGTSASSSSGCLQEIAASRHSTSSLSSGYSNPTTAFSGSATVSGRLSRIWTGKEYAGKDGSAAGTWNAAEFGEASGEAAAQGLVKPDHNRSRASMLNRLSGIWLRR</sequence>
<feature type="compositionally biased region" description="Polar residues" evidence="5">
    <location>
        <begin position="310"/>
        <end position="328"/>
    </location>
</feature>